<dbReference type="EMBL" id="JAULSV010000001">
    <property type="protein sequence ID" value="KAK0656262.1"/>
    <property type="molecule type" value="Genomic_DNA"/>
</dbReference>
<evidence type="ECO:0000313" key="2">
    <source>
        <dbReference type="Proteomes" id="UP001174936"/>
    </source>
</evidence>
<protein>
    <submittedName>
        <fullName evidence="1">Uncharacterized protein</fullName>
    </submittedName>
</protein>
<dbReference type="Proteomes" id="UP001174936">
    <property type="component" value="Unassembled WGS sequence"/>
</dbReference>
<keyword evidence="2" id="KW-1185">Reference proteome</keyword>
<accession>A0AA39YR95</accession>
<reference evidence="1" key="1">
    <citation type="submission" date="2023-06" db="EMBL/GenBank/DDBJ databases">
        <title>Genome-scale phylogeny and comparative genomics of the fungal order Sordariales.</title>
        <authorList>
            <consortium name="Lawrence Berkeley National Laboratory"/>
            <person name="Hensen N."/>
            <person name="Bonometti L."/>
            <person name="Westerberg I."/>
            <person name="Brannstrom I.O."/>
            <person name="Guillou S."/>
            <person name="Cros-Aarteil S."/>
            <person name="Calhoun S."/>
            <person name="Haridas S."/>
            <person name="Kuo A."/>
            <person name="Mondo S."/>
            <person name="Pangilinan J."/>
            <person name="Riley R."/>
            <person name="Labutti K."/>
            <person name="Andreopoulos B."/>
            <person name="Lipzen A."/>
            <person name="Chen C."/>
            <person name="Yanf M."/>
            <person name="Daum C."/>
            <person name="Ng V."/>
            <person name="Clum A."/>
            <person name="Steindorff A."/>
            <person name="Ohm R."/>
            <person name="Martin F."/>
            <person name="Silar P."/>
            <person name="Natvig D."/>
            <person name="Lalanne C."/>
            <person name="Gautier V."/>
            <person name="Ament-Velasquez S.L."/>
            <person name="Kruys A."/>
            <person name="Hutchinson M.I."/>
            <person name="Powell A.J."/>
            <person name="Barry K."/>
            <person name="Miller A.N."/>
            <person name="Grigoriev I.V."/>
            <person name="Debuchy R."/>
            <person name="Gladieux P."/>
            <person name="Thoren M.H."/>
            <person name="Johannesson H."/>
        </authorList>
    </citation>
    <scope>NUCLEOTIDE SEQUENCE</scope>
    <source>
        <strain evidence="1">SMH2532-1</strain>
    </source>
</reference>
<organism evidence="1 2">
    <name type="scientific">Cercophora newfieldiana</name>
    <dbReference type="NCBI Taxonomy" id="92897"/>
    <lineage>
        <taxon>Eukaryota</taxon>
        <taxon>Fungi</taxon>
        <taxon>Dikarya</taxon>
        <taxon>Ascomycota</taxon>
        <taxon>Pezizomycotina</taxon>
        <taxon>Sordariomycetes</taxon>
        <taxon>Sordariomycetidae</taxon>
        <taxon>Sordariales</taxon>
        <taxon>Lasiosphaeriaceae</taxon>
        <taxon>Cercophora</taxon>
    </lineage>
</organism>
<sequence length="335" mass="37672">MWSITAALSWLTGRDELIEPIEPAVRTPEEILSNPYLPSVLDVIVVKSMLVKGLKLPLELIDSIVDQAEYWPHTSSEINYATGDSPFYTVGYSTTADDSENELLLRAVPLGFLKWPPQDPPLEKARNLHPTAVQPSPPGEQFPADVFQGLMGYPVPLVTHPCRKIVFTTRSRDQAWGGDAQDHHTYHGSWTWFEAGLERWTRKQGDSPPETQMQPSLALKDLTAIYPPVVAENENTYKYDHQLLPSENLKVQCNKTAVHETLEHTVVWRYTDDMDPENEQAAAELASSGRGTATGDGRFVRQLELGDIVTLWGKTRFPGWANHVESVKVEVYWVV</sequence>
<gene>
    <name evidence="1" type="ORF">B0T16DRAFT_32583</name>
</gene>
<name>A0AA39YR95_9PEZI</name>
<comment type="caution">
    <text evidence="1">The sequence shown here is derived from an EMBL/GenBank/DDBJ whole genome shotgun (WGS) entry which is preliminary data.</text>
</comment>
<evidence type="ECO:0000313" key="1">
    <source>
        <dbReference type="EMBL" id="KAK0656262.1"/>
    </source>
</evidence>
<dbReference type="AlphaFoldDB" id="A0AA39YR95"/>
<proteinExistence type="predicted"/>